<evidence type="ECO:0000256" key="4">
    <source>
        <dbReference type="ARBA" id="ARBA00022622"/>
    </source>
</evidence>
<evidence type="ECO:0000256" key="1">
    <source>
        <dbReference type="ARBA" id="ARBA00004609"/>
    </source>
</evidence>
<name>A0A4D5RXT4_IXOSC</name>
<dbReference type="InterPro" id="IPR001863">
    <property type="entry name" value="Glypican"/>
</dbReference>
<evidence type="ECO:0000256" key="9">
    <source>
        <dbReference type="ARBA" id="ARBA00023207"/>
    </source>
</evidence>
<dbReference type="EMBL" id="GHJT01007804">
    <property type="protein sequence ID" value="MOY41775.1"/>
    <property type="molecule type" value="Transcribed_RNA"/>
</dbReference>
<sequence>MVRPKCYHHHLRRCQCHPVFGSVVVLVVAVMFANLVSADQDGEPGCSGVKYAFQGKGFEDDVPPRAISGDHLQICERSLTCCTQEMEHRLSAQSREEFDRVLHDEIGKVRTKFATRMQRFDEFFRELLKTSKKDFHGMFLRTYGMQYDTNSYIFHDMFENLEKYYLTGGVDLVDALDGFFLELYRKMFQVMNAQYTLSEKYLQCISEYRDELKPFGDVPQKLTLEVKRSFVATRTFVQALGVGRDVIQSVMDVGPTANCSHALMKMSYCPHCHGLPDLKPCSSYCHSVMQGCLVHHMELDTEWGHFIDALLNLANRLESSFNIESVVNPIGVKISEAIMDFQENHVAILQTLYDKCGKLRLARRASGGHQELQFETLKFGGAQQGAMRPTTAAGTSMDRLVQGIRKQIRTTRGMWAQLPDRLCRPPTPQGSPPLEDCWDGLHRARSENNQTGSGPTRTKGHRNKDGAERSSSNVVINQLILTLKIITNKLTLAYSGHDVQWQDSADLDDMGSGSGSGSGDDDFEPGRSTTASDIFFSVSVPTSPPAPKKPKTQITAASPSSSSCLRCASFVVLLAPALLKMVFSSV</sequence>
<dbReference type="PROSITE" id="PS01207">
    <property type="entry name" value="GLYPICAN"/>
    <property type="match status" value="1"/>
</dbReference>
<evidence type="ECO:0000256" key="14">
    <source>
        <dbReference type="SAM" id="SignalP"/>
    </source>
</evidence>
<dbReference type="PANTHER" id="PTHR10822:SF30">
    <property type="entry name" value="DALLY-LIKE, ISOFORM A"/>
    <property type="match status" value="1"/>
</dbReference>
<organism evidence="15">
    <name type="scientific">Ixodes scapularis</name>
    <name type="common">Black-legged tick</name>
    <name type="synonym">Deer tick</name>
    <dbReference type="NCBI Taxonomy" id="6945"/>
    <lineage>
        <taxon>Eukaryota</taxon>
        <taxon>Metazoa</taxon>
        <taxon>Ecdysozoa</taxon>
        <taxon>Arthropoda</taxon>
        <taxon>Chelicerata</taxon>
        <taxon>Arachnida</taxon>
        <taxon>Acari</taxon>
        <taxon>Parasitiformes</taxon>
        <taxon>Ixodida</taxon>
        <taxon>Ixodoidea</taxon>
        <taxon>Ixodidae</taxon>
        <taxon>Ixodinae</taxon>
        <taxon>Ixodes</taxon>
    </lineage>
</organism>
<evidence type="ECO:0000256" key="7">
    <source>
        <dbReference type="ARBA" id="ARBA00023136"/>
    </source>
</evidence>
<keyword evidence="6 12" id="KW-0654">Proteoglycan</keyword>
<proteinExistence type="inferred from homology"/>
<keyword evidence="10 12" id="KW-0449">Lipoprotein</keyword>
<dbReference type="GO" id="GO:0005886">
    <property type="term" value="C:plasma membrane"/>
    <property type="evidence" value="ECO:0007669"/>
    <property type="project" value="UniProtKB-SubCell"/>
</dbReference>
<evidence type="ECO:0000256" key="2">
    <source>
        <dbReference type="ARBA" id="ARBA00010260"/>
    </source>
</evidence>
<dbReference type="GO" id="GO:0098552">
    <property type="term" value="C:side of membrane"/>
    <property type="evidence" value="ECO:0007669"/>
    <property type="project" value="UniProtKB-KW"/>
</dbReference>
<dbReference type="InterPro" id="IPR019803">
    <property type="entry name" value="Glypican_CS"/>
</dbReference>
<dbReference type="OrthoDB" id="10010764at2759"/>
<reference evidence="15" key="1">
    <citation type="submission" date="2019-04" db="EMBL/GenBank/DDBJ databases">
        <title>An insight into the mialome of Ixodes scapularis.</title>
        <authorList>
            <person name="Ribeiro J.M."/>
            <person name="Mather T.N."/>
            <person name="Karim S."/>
        </authorList>
    </citation>
    <scope>NUCLEOTIDE SEQUENCE</scope>
</reference>
<dbReference type="VEuPathDB" id="VectorBase:ISCI019448"/>
<feature type="chain" id="PRO_5020022611" evidence="14">
    <location>
        <begin position="39"/>
        <end position="586"/>
    </location>
</feature>
<feature type="compositionally biased region" description="Polar residues" evidence="13">
    <location>
        <begin position="447"/>
        <end position="456"/>
    </location>
</feature>
<keyword evidence="3" id="KW-1003">Cell membrane</keyword>
<evidence type="ECO:0000256" key="10">
    <source>
        <dbReference type="ARBA" id="ARBA00023288"/>
    </source>
</evidence>
<dbReference type="Pfam" id="PF01153">
    <property type="entry name" value="Glypican"/>
    <property type="match status" value="1"/>
</dbReference>
<evidence type="ECO:0000256" key="3">
    <source>
        <dbReference type="ARBA" id="ARBA00022475"/>
    </source>
</evidence>
<feature type="region of interest" description="Disordered" evidence="13">
    <location>
        <begin position="418"/>
        <end position="471"/>
    </location>
</feature>
<comment type="subcellular location">
    <subcellularLocation>
        <location evidence="1 12">Cell membrane</location>
        <topology evidence="1 12">Lipid-anchor</topology>
        <topology evidence="1 12">GPI-anchor</topology>
    </subcellularLocation>
</comment>
<evidence type="ECO:0000256" key="5">
    <source>
        <dbReference type="ARBA" id="ARBA00022729"/>
    </source>
</evidence>
<dbReference type="AlphaFoldDB" id="A0A4D5RXT4"/>
<evidence type="ECO:0000313" key="15">
    <source>
        <dbReference type="EMBL" id="MOY41775.1"/>
    </source>
</evidence>
<keyword evidence="7 12" id="KW-0472">Membrane</keyword>
<accession>A0A4D5RXT4</accession>
<keyword evidence="5 14" id="KW-0732">Signal</keyword>
<dbReference type="VEuPathDB" id="VectorBase:ISCP_010068"/>
<evidence type="ECO:0000256" key="8">
    <source>
        <dbReference type="ARBA" id="ARBA00023180"/>
    </source>
</evidence>
<dbReference type="GO" id="GO:0009966">
    <property type="term" value="P:regulation of signal transduction"/>
    <property type="evidence" value="ECO:0007669"/>
    <property type="project" value="InterPro"/>
</dbReference>
<feature type="signal peptide" evidence="14">
    <location>
        <begin position="1"/>
        <end position="38"/>
    </location>
</feature>
<evidence type="ECO:0000256" key="12">
    <source>
        <dbReference type="RuleBase" id="RU003519"/>
    </source>
</evidence>
<protein>
    <submittedName>
        <fullName evidence="15">Putative heparin sulfate cell surface proteoglycan</fullName>
    </submittedName>
</protein>
<comment type="function">
    <text evidence="12">Cell surface proteoglycan.</text>
</comment>
<comment type="similarity">
    <text evidence="2 11">Belongs to the glypican family.</text>
</comment>
<keyword evidence="8" id="KW-0325">Glycoprotein</keyword>
<dbReference type="PANTHER" id="PTHR10822">
    <property type="entry name" value="GLYPICAN"/>
    <property type="match status" value="1"/>
</dbReference>
<evidence type="ECO:0000256" key="11">
    <source>
        <dbReference type="RuleBase" id="RU003518"/>
    </source>
</evidence>
<evidence type="ECO:0000256" key="13">
    <source>
        <dbReference type="SAM" id="MobiDB-lite"/>
    </source>
</evidence>
<dbReference type="VEuPathDB" id="VectorBase:ISCW019448"/>
<keyword evidence="9 12" id="KW-0357">Heparan sulfate</keyword>
<keyword evidence="4 12" id="KW-0336">GPI-anchor</keyword>
<feature type="region of interest" description="Disordered" evidence="13">
    <location>
        <begin position="505"/>
        <end position="558"/>
    </location>
</feature>
<evidence type="ECO:0000256" key="6">
    <source>
        <dbReference type="ARBA" id="ARBA00022974"/>
    </source>
</evidence>